<gene>
    <name evidence="2" type="ORF">FWK35_00019454</name>
</gene>
<keyword evidence="1" id="KW-1133">Transmembrane helix</keyword>
<feature type="transmembrane region" description="Helical" evidence="1">
    <location>
        <begin position="12"/>
        <end position="33"/>
    </location>
</feature>
<protein>
    <submittedName>
        <fullName evidence="2">Uncharacterized protein</fullName>
    </submittedName>
</protein>
<keyword evidence="1" id="KW-0472">Membrane</keyword>
<evidence type="ECO:0000256" key="1">
    <source>
        <dbReference type="SAM" id="Phobius"/>
    </source>
</evidence>
<dbReference type="AlphaFoldDB" id="A0A6G0ZEE1"/>
<sequence>MTTFSKCVLKVVSVSTAHLFTRYLIIILFLVSLRVQRQRHSHYSPLLSLTNLDTFGTERIRFDLYFTFKLLNGIINCSKLQVKFNLLVSGSCTRQSNIFYVPFHLTNYAQNTIVTRLIVLVNKYNVNLFFCYISFNVYLNNFVFNSAGVLLNEFQISLWHHVIGVETYADKIYLCALLVMVLL</sequence>
<accession>A0A6G0ZEE1</accession>
<evidence type="ECO:0000313" key="3">
    <source>
        <dbReference type="Proteomes" id="UP000478052"/>
    </source>
</evidence>
<reference evidence="2 3" key="1">
    <citation type="submission" date="2019-08" db="EMBL/GenBank/DDBJ databases">
        <title>Whole genome of Aphis craccivora.</title>
        <authorList>
            <person name="Voronova N.V."/>
            <person name="Shulinski R.S."/>
            <person name="Bandarenka Y.V."/>
            <person name="Zhorov D.G."/>
            <person name="Warner D."/>
        </authorList>
    </citation>
    <scope>NUCLEOTIDE SEQUENCE [LARGE SCALE GENOMIC DNA]</scope>
    <source>
        <strain evidence="2">180601</strain>
        <tissue evidence="2">Whole Body</tissue>
    </source>
</reference>
<name>A0A6G0ZEE1_APHCR</name>
<keyword evidence="1" id="KW-0812">Transmembrane</keyword>
<dbReference type="OrthoDB" id="6777438at2759"/>
<comment type="caution">
    <text evidence="2">The sequence shown here is derived from an EMBL/GenBank/DDBJ whole genome shotgun (WGS) entry which is preliminary data.</text>
</comment>
<dbReference type="EMBL" id="VUJU01000614">
    <property type="protein sequence ID" value="KAF0769320.1"/>
    <property type="molecule type" value="Genomic_DNA"/>
</dbReference>
<dbReference type="Proteomes" id="UP000478052">
    <property type="component" value="Unassembled WGS sequence"/>
</dbReference>
<organism evidence="2 3">
    <name type="scientific">Aphis craccivora</name>
    <name type="common">Cowpea aphid</name>
    <dbReference type="NCBI Taxonomy" id="307492"/>
    <lineage>
        <taxon>Eukaryota</taxon>
        <taxon>Metazoa</taxon>
        <taxon>Ecdysozoa</taxon>
        <taxon>Arthropoda</taxon>
        <taxon>Hexapoda</taxon>
        <taxon>Insecta</taxon>
        <taxon>Pterygota</taxon>
        <taxon>Neoptera</taxon>
        <taxon>Paraneoptera</taxon>
        <taxon>Hemiptera</taxon>
        <taxon>Sternorrhyncha</taxon>
        <taxon>Aphidomorpha</taxon>
        <taxon>Aphidoidea</taxon>
        <taxon>Aphididae</taxon>
        <taxon>Aphidini</taxon>
        <taxon>Aphis</taxon>
        <taxon>Aphis</taxon>
    </lineage>
</organism>
<evidence type="ECO:0000313" key="2">
    <source>
        <dbReference type="EMBL" id="KAF0769320.1"/>
    </source>
</evidence>
<proteinExistence type="predicted"/>
<keyword evidence="3" id="KW-1185">Reference proteome</keyword>